<gene>
    <name evidence="6" type="ORF">DEIGR_310069</name>
</gene>
<keyword evidence="3" id="KW-0067">ATP-binding</keyword>
<dbReference type="OrthoDB" id="9808272at2"/>
<feature type="region of interest" description="Disordered" evidence="4">
    <location>
        <begin position="281"/>
        <end position="300"/>
    </location>
</feature>
<comment type="similarity">
    <text evidence="1">Belongs to the GSP E family.</text>
</comment>
<dbReference type="GO" id="GO:0005524">
    <property type="term" value="F:ATP binding"/>
    <property type="evidence" value="ECO:0007669"/>
    <property type="project" value="UniProtKB-KW"/>
</dbReference>
<dbReference type="Pfam" id="PF00437">
    <property type="entry name" value="T2SSE"/>
    <property type="match status" value="1"/>
</dbReference>
<evidence type="ECO:0000256" key="1">
    <source>
        <dbReference type="ARBA" id="ARBA00006611"/>
    </source>
</evidence>
<dbReference type="InterPro" id="IPR007831">
    <property type="entry name" value="T2SS_GspE_N"/>
</dbReference>
<dbReference type="Gene3D" id="3.30.300.160">
    <property type="entry name" value="Type II secretion system, protein E, N-terminal domain"/>
    <property type="match status" value="1"/>
</dbReference>
<comment type="caution">
    <text evidence="6">The sequence shown here is derived from an EMBL/GenBank/DDBJ whole genome shotgun (WGS) entry which is preliminary data.</text>
</comment>
<organism evidence="6 7">
    <name type="scientific">Deinococcus grandis</name>
    <dbReference type="NCBI Taxonomy" id="57498"/>
    <lineage>
        <taxon>Bacteria</taxon>
        <taxon>Thermotogati</taxon>
        <taxon>Deinococcota</taxon>
        <taxon>Deinococci</taxon>
        <taxon>Deinococcales</taxon>
        <taxon>Deinococcaceae</taxon>
        <taxon>Deinococcus</taxon>
    </lineage>
</organism>
<evidence type="ECO:0000259" key="5">
    <source>
        <dbReference type="SMART" id="SM00382"/>
    </source>
</evidence>
<dbReference type="InterPro" id="IPR001482">
    <property type="entry name" value="T2SS/T4SS_dom"/>
</dbReference>
<keyword evidence="7" id="KW-1185">Reference proteome</keyword>
<dbReference type="PANTHER" id="PTHR30258">
    <property type="entry name" value="TYPE II SECRETION SYSTEM PROTEIN GSPE-RELATED"/>
    <property type="match status" value="1"/>
</dbReference>
<feature type="region of interest" description="Disordered" evidence="4">
    <location>
        <begin position="112"/>
        <end position="135"/>
    </location>
</feature>
<dbReference type="RefSeq" id="WP_083524273.1">
    <property type="nucleotide sequence ID" value="NZ_BCMS01000003.1"/>
</dbReference>
<sequence length="688" mass="75149">MSSHTPPPVERHAAPYTASFLQALARYGHDTTDLDHPHHSPLALARRAGIPEGHLTGALNLIQFPVVEQAAPAEDAPHGMYIGTHRGQDVWAADDPWDLTAEEYAQGLVAFRPQAPATPPPPTARTTEAPAPERERPMRTVMDALYLLGYGEIRPDELTQSNYQERLLQDGRITPEELAQAYAKFTGKSYISARRDPPHPDVRNMLSDATINQYRIVPHSKRGNVLTILVQDPTDTFSLTAVEDELQHMAIEVAVASEPDLDHLILTLYTRAAQDAELEREAAGRQRDQDIVDLDSADPNSPVAKRISSAIIEAASNDASDIHFQPERTGLMIRERLHGNLIERSLVPTSLATQMINRLKMLSGMSLESQLPQDNRIAIPLVVNGKEQLLRMRVSSLPSNHGDSIVLRLLKDSGTLPTLDDTGFSEHNLALMREATTGSNGLLLVTGPTGSGKTTLMHTVLKGLNTPGRKISTIEDPIEYEQPRIVQTEIRRTDDPSTSLNFARVLRAILRQDPDIVFVGEIRDEETAETSVHAAQTGHLVLSTLHTNSALATISRLIDLGVPAYAVAETLRVVVSQRLVGRPCPECSVEELMPEQYAPTPGATMLRGTGQQGGRTCPLCHGQGDYKLIPVHEVLPVTPDVRAAIASRDPGALELAATMAGLKTLHQDGMEKVAAHQANLHSVLTRVK</sequence>
<evidence type="ECO:0000256" key="4">
    <source>
        <dbReference type="SAM" id="MobiDB-lite"/>
    </source>
</evidence>
<evidence type="ECO:0000313" key="6">
    <source>
        <dbReference type="EMBL" id="GAQ23550.1"/>
    </source>
</evidence>
<name>A0A124BS85_9DEIO</name>
<dbReference type="InterPro" id="IPR037257">
    <property type="entry name" value="T2SS_E_N_sf"/>
</dbReference>
<dbReference type="EMBL" id="BCMS01000003">
    <property type="protein sequence ID" value="GAQ23550.1"/>
    <property type="molecule type" value="Genomic_DNA"/>
</dbReference>
<dbReference type="AlphaFoldDB" id="A0A124BS85"/>
<feature type="compositionally biased region" description="Basic and acidic residues" evidence="4">
    <location>
        <begin position="281"/>
        <end position="290"/>
    </location>
</feature>
<dbReference type="Pfam" id="PF05157">
    <property type="entry name" value="MshEN"/>
    <property type="match status" value="1"/>
</dbReference>
<reference evidence="7" key="1">
    <citation type="submission" date="2015-11" db="EMBL/GenBank/DDBJ databases">
        <title>Draft Genome Sequence of the Radioresistant Bacterium Deinococcus grandis, Isolated from Freshwater Fish in Japan.</title>
        <authorList>
            <person name="Satoh K."/>
            <person name="Onodera T."/>
            <person name="Omoso K."/>
            <person name="Takeda-Yano K."/>
            <person name="Katayama T."/>
            <person name="Oono Y."/>
            <person name="Narumi I."/>
        </authorList>
    </citation>
    <scope>NUCLEOTIDE SEQUENCE [LARGE SCALE GENOMIC DNA]</scope>
    <source>
        <strain evidence="7">ATCC 43672</strain>
    </source>
</reference>
<dbReference type="Gene3D" id="3.30.450.90">
    <property type="match status" value="1"/>
</dbReference>
<accession>A0A124BS85</accession>
<evidence type="ECO:0000256" key="3">
    <source>
        <dbReference type="ARBA" id="ARBA00022840"/>
    </source>
</evidence>
<dbReference type="SUPFAM" id="SSF52540">
    <property type="entry name" value="P-loop containing nucleoside triphosphate hydrolases"/>
    <property type="match status" value="1"/>
</dbReference>
<evidence type="ECO:0000313" key="7">
    <source>
        <dbReference type="Proteomes" id="UP000056209"/>
    </source>
</evidence>
<dbReference type="InterPro" id="IPR027417">
    <property type="entry name" value="P-loop_NTPase"/>
</dbReference>
<feature type="domain" description="AAA+ ATPase" evidence="5">
    <location>
        <begin position="439"/>
        <end position="564"/>
    </location>
</feature>
<dbReference type="CDD" id="cd01129">
    <property type="entry name" value="PulE-GspE-like"/>
    <property type="match status" value="1"/>
</dbReference>
<dbReference type="PANTHER" id="PTHR30258:SF1">
    <property type="entry name" value="PROTEIN TRANSPORT PROTEIN HOFB HOMOLOG"/>
    <property type="match status" value="1"/>
</dbReference>
<dbReference type="SMART" id="SM00382">
    <property type="entry name" value="AAA"/>
    <property type="match status" value="1"/>
</dbReference>
<dbReference type="GO" id="GO:0005886">
    <property type="term" value="C:plasma membrane"/>
    <property type="evidence" value="ECO:0007669"/>
    <property type="project" value="TreeGrafter"/>
</dbReference>
<proteinExistence type="inferred from homology"/>
<dbReference type="InterPro" id="IPR003593">
    <property type="entry name" value="AAA+_ATPase"/>
</dbReference>
<protein>
    <submittedName>
        <fullName evidence="6">General secretory system type II protein, ATPase component, pilF</fullName>
    </submittedName>
</protein>
<dbReference type="Proteomes" id="UP000056209">
    <property type="component" value="Unassembled WGS sequence"/>
</dbReference>
<evidence type="ECO:0000256" key="2">
    <source>
        <dbReference type="ARBA" id="ARBA00022741"/>
    </source>
</evidence>
<dbReference type="Gene3D" id="3.40.50.300">
    <property type="entry name" value="P-loop containing nucleotide triphosphate hydrolases"/>
    <property type="match status" value="1"/>
</dbReference>
<dbReference type="GO" id="GO:0016887">
    <property type="term" value="F:ATP hydrolysis activity"/>
    <property type="evidence" value="ECO:0007669"/>
    <property type="project" value="TreeGrafter"/>
</dbReference>
<dbReference type="SUPFAM" id="SSF160246">
    <property type="entry name" value="EspE N-terminal domain-like"/>
    <property type="match status" value="1"/>
</dbReference>
<keyword evidence="2" id="KW-0547">Nucleotide-binding</keyword>